<protein>
    <submittedName>
        <fullName evidence="1">Uncharacterized protein</fullName>
    </submittedName>
</protein>
<accession>A0AAJ1VNH2</accession>
<dbReference type="AlphaFoldDB" id="A0AAJ1VNH2"/>
<name>A0AAJ1VNH2_9LACO</name>
<organism evidence="1 2">
    <name type="scientific">Oenococcus sicerae</name>
    <dbReference type="NCBI Taxonomy" id="2203724"/>
    <lineage>
        <taxon>Bacteria</taxon>
        <taxon>Bacillati</taxon>
        <taxon>Bacillota</taxon>
        <taxon>Bacilli</taxon>
        <taxon>Lactobacillales</taxon>
        <taxon>Lactobacillaceae</taxon>
        <taxon>Oenococcus</taxon>
    </lineage>
</organism>
<sequence>MQQLWQKEIDIIQPEEIFCLGGNTYELLIKQMLKTKYLAPKGKITIHQIYHYAAHGKNVNDQTLINQVRDHNYKETSVYNNGQIKKLA</sequence>
<dbReference type="EMBL" id="SDWY01000001">
    <property type="protein sequence ID" value="MDN6899859.1"/>
    <property type="molecule type" value="Genomic_DNA"/>
</dbReference>
<proteinExistence type="predicted"/>
<dbReference type="RefSeq" id="WP_301710999.1">
    <property type="nucleotide sequence ID" value="NZ_SDWY01000001.1"/>
</dbReference>
<dbReference type="Proteomes" id="UP001167919">
    <property type="component" value="Unassembled WGS sequence"/>
</dbReference>
<reference evidence="1" key="1">
    <citation type="submission" date="2019-01" db="EMBL/GenBank/DDBJ databases">
        <title>Oenococcus sicerae UCMA17102.</title>
        <authorList>
            <person name="Cousin F.J."/>
            <person name="Le Guellec R."/>
            <person name="Cretenet M."/>
        </authorList>
    </citation>
    <scope>NUCLEOTIDE SEQUENCE</scope>
    <source>
        <strain evidence="1">UCMA17102</strain>
    </source>
</reference>
<evidence type="ECO:0000313" key="1">
    <source>
        <dbReference type="EMBL" id="MDN6899859.1"/>
    </source>
</evidence>
<gene>
    <name evidence="1" type="ORF">EVC35_02415</name>
</gene>
<comment type="caution">
    <text evidence="1">The sequence shown here is derived from an EMBL/GenBank/DDBJ whole genome shotgun (WGS) entry which is preliminary data.</text>
</comment>
<evidence type="ECO:0000313" key="2">
    <source>
        <dbReference type="Proteomes" id="UP001167919"/>
    </source>
</evidence>